<feature type="domain" description="Cell envelope-related transcriptional attenuator" evidence="4">
    <location>
        <begin position="109"/>
        <end position="253"/>
    </location>
</feature>
<keyword evidence="6" id="KW-1185">Reference proteome</keyword>
<protein>
    <submittedName>
        <fullName evidence="5">Cell envelope-related transcriptional attenuator</fullName>
    </submittedName>
</protein>
<feature type="compositionally biased region" description="Low complexity" evidence="2">
    <location>
        <begin position="51"/>
        <end position="69"/>
    </location>
</feature>
<dbReference type="Proteomes" id="UP000070134">
    <property type="component" value="Chromosome"/>
</dbReference>
<dbReference type="AlphaFoldDB" id="A0A127A295"/>
<proteinExistence type="inferred from homology"/>
<dbReference type="InterPro" id="IPR004474">
    <property type="entry name" value="LytR_CpsA_psr"/>
</dbReference>
<dbReference type="Gene3D" id="3.40.630.190">
    <property type="entry name" value="LCP protein"/>
    <property type="match status" value="1"/>
</dbReference>
<accession>A0A127A295</accession>
<evidence type="ECO:0000256" key="3">
    <source>
        <dbReference type="SAM" id="Phobius"/>
    </source>
</evidence>
<keyword evidence="3" id="KW-0812">Transmembrane</keyword>
<dbReference type="NCBIfam" id="TIGR00350">
    <property type="entry name" value="lytR_cpsA_psr"/>
    <property type="match status" value="1"/>
</dbReference>
<keyword evidence="3" id="KW-0472">Membrane</keyword>
<dbReference type="Pfam" id="PF03816">
    <property type="entry name" value="LytR_cpsA_psr"/>
    <property type="match status" value="1"/>
</dbReference>
<evidence type="ECO:0000256" key="1">
    <source>
        <dbReference type="ARBA" id="ARBA00006068"/>
    </source>
</evidence>
<organism evidence="5 6">
    <name type="scientific">Sinomonas atrocyanea</name>
    <dbReference type="NCBI Taxonomy" id="37927"/>
    <lineage>
        <taxon>Bacteria</taxon>
        <taxon>Bacillati</taxon>
        <taxon>Actinomycetota</taxon>
        <taxon>Actinomycetes</taxon>
        <taxon>Micrococcales</taxon>
        <taxon>Micrococcaceae</taxon>
        <taxon>Sinomonas</taxon>
    </lineage>
</organism>
<dbReference type="PANTHER" id="PTHR33392">
    <property type="entry name" value="POLYISOPRENYL-TEICHOIC ACID--PEPTIDOGLYCAN TEICHOIC ACID TRANSFERASE TAGU"/>
    <property type="match status" value="1"/>
</dbReference>
<dbReference type="RefSeq" id="WP_066497786.1">
    <property type="nucleotide sequence ID" value="NZ_BJMO01000003.1"/>
</dbReference>
<dbReference type="InterPro" id="IPR050922">
    <property type="entry name" value="LytR/CpsA/Psr_CW_biosynth"/>
</dbReference>
<dbReference type="OrthoDB" id="9782542at2"/>
<dbReference type="EMBL" id="CP014518">
    <property type="protein sequence ID" value="AMM32735.1"/>
    <property type="molecule type" value="Genomic_DNA"/>
</dbReference>
<evidence type="ECO:0000313" key="6">
    <source>
        <dbReference type="Proteomes" id="UP000070134"/>
    </source>
</evidence>
<comment type="similarity">
    <text evidence="1">Belongs to the LytR/CpsA/Psr (LCP) family.</text>
</comment>
<dbReference type="STRING" id="37927.SA2016_2065"/>
<reference evidence="5 6" key="1">
    <citation type="submission" date="2016-02" db="EMBL/GenBank/DDBJ databases">
        <title>Complete genome of Sinomonas atrocyanea KCTC 3377.</title>
        <authorList>
            <person name="Kim K.M."/>
        </authorList>
    </citation>
    <scope>NUCLEOTIDE SEQUENCE [LARGE SCALE GENOMIC DNA]</scope>
    <source>
        <strain evidence="5 6">KCTC 3377</strain>
    </source>
</reference>
<dbReference type="KEGG" id="satk:SA2016_2065"/>
<name>A0A127A295_9MICC</name>
<feature type="transmembrane region" description="Helical" evidence="3">
    <location>
        <begin position="21"/>
        <end position="41"/>
    </location>
</feature>
<evidence type="ECO:0000259" key="4">
    <source>
        <dbReference type="Pfam" id="PF03816"/>
    </source>
</evidence>
<dbReference type="PATRIC" id="fig|37927.3.peg.2116"/>
<dbReference type="PANTHER" id="PTHR33392:SF6">
    <property type="entry name" value="POLYISOPRENYL-TEICHOIC ACID--PEPTIDOGLYCAN TEICHOIC ACID TRANSFERASE TAGU"/>
    <property type="match status" value="1"/>
</dbReference>
<gene>
    <name evidence="5" type="ORF">SA2016_2065</name>
</gene>
<evidence type="ECO:0000256" key="2">
    <source>
        <dbReference type="SAM" id="MobiDB-lite"/>
    </source>
</evidence>
<keyword evidence="3" id="KW-1133">Transmembrane helix</keyword>
<sequence length="351" mass="36342">MTESGPGRDRGARRRRIRSRLLLAAAALLVVIGAGTAWLVLVRPPAPGPAAPVTASAGPTAGPSPTAAASLPDLGSGPMNILLLGSDIRGSARDALARQAASGGAVDQRADMMMLLHVQADHRRVFGISIMRDTWVTIPGHGESKINASLALGGPQLAAATVGSILSVHIDHWILLDFDGFKAITDALGGVDVNVPVAFTATFDTHHRFVRGTNHLDGQAALEFVRERYAFPDGDYQRVRDQQAFVRSVIAQILAQGRVGDPAGTLALIGAAAPHLVTDEGLGAKGLAVLAYGLRRVDPSSDVFFTLPTSGTGTSPDGQSIVIADRAGIASVASALGSDSLGQYAALHRLS</sequence>
<feature type="region of interest" description="Disordered" evidence="2">
    <location>
        <begin position="49"/>
        <end position="69"/>
    </location>
</feature>
<evidence type="ECO:0000313" key="5">
    <source>
        <dbReference type="EMBL" id="AMM32735.1"/>
    </source>
</evidence>